<name>A0A921ZCW7_MANSE</name>
<evidence type="ECO:0000313" key="2">
    <source>
        <dbReference type="EMBL" id="KAG6455596.1"/>
    </source>
</evidence>
<organism evidence="2 3">
    <name type="scientific">Manduca sexta</name>
    <name type="common">Tobacco hawkmoth</name>
    <name type="synonym">Tobacco hornworm</name>
    <dbReference type="NCBI Taxonomy" id="7130"/>
    <lineage>
        <taxon>Eukaryota</taxon>
        <taxon>Metazoa</taxon>
        <taxon>Ecdysozoa</taxon>
        <taxon>Arthropoda</taxon>
        <taxon>Hexapoda</taxon>
        <taxon>Insecta</taxon>
        <taxon>Pterygota</taxon>
        <taxon>Neoptera</taxon>
        <taxon>Endopterygota</taxon>
        <taxon>Lepidoptera</taxon>
        <taxon>Glossata</taxon>
        <taxon>Ditrysia</taxon>
        <taxon>Bombycoidea</taxon>
        <taxon>Sphingidae</taxon>
        <taxon>Sphinginae</taxon>
        <taxon>Sphingini</taxon>
        <taxon>Manduca</taxon>
    </lineage>
</organism>
<accession>A0A921ZCW7</accession>
<feature type="region of interest" description="Disordered" evidence="1">
    <location>
        <begin position="27"/>
        <end position="86"/>
    </location>
</feature>
<feature type="compositionally biased region" description="Basic and acidic residues" evidence="1">
    <location>
        <begin position="66"/>
        <end position="78"/>
    </location>
</feature>
<comment type="caution">
    <text evidence="2">The sequence shown here is derived from an EMBL/GenBank/DDBJ whole genome shotgun (WGS) entry which is preliminary data.</text>
</comment>
<dbReference type="EMBL" id="JH668493">
    <property type="protein sequence ID" value="KAG6455596.1"/>
    <property type="molecule type" value="Genomic_DNA"/>
</dbReference>
<dbReference type="AlphaFoldDB" id="A0A921ZCW7"/>
<evidence type="ECO:0000313" key="3">
    <source>
        <dbReference type="Proteomes" id="UP000791440"/>
    </source>
</evidence>
<evidence type="ECO:0000256" key="1">
    <source>
        <dbReference type="SAM" id="MobiDB-lite"/>
    </source>
</evidence>
<gene>
    <name evidence="2" type="ORF">O3G_MSEX009283</name>
</gene>
<dbReference type="Proteomes" id="UP000791440">
    <property type="component" value="Unassembled WGS sequence"/>
</dbReference>
<sequence length="526" mass="59455">MLCIIQVNNTIFPESNVVEKPQTLLNIHESPQRDSSASNKQSDKRRIFPIQRSSILRKQMTTPSSTRKDSGKTKDIPKSSKAPLKVNGKAAVENGGIVTKIKIPQKNGKETSAVKPEQVYLNETDASTTLNYSNANNLVTDKARNEDLHEKDDSHLVSNIFKSTDSEIPSVVVPMSTNRNTHDIDDKILNNINEELNSNETKITTNIFNNVPKSDLLDYAFTPSSLENNLSNEILNISQIQKAPNVSFADIPDQNYVVINNGDVVNLKFQIEVRNSGGTVNKKNKNEQNNYSSANIVKTEKGSQIDLDNEMIQNKSLQSLFMSEYIENFGIQRNSEVIVIKCACCQEKKYNISINPEISLNDSKMYVILLPTPGHDNKIERCKCDKKIIDVIDRDTRETHRFSLINPVRKTTSKMDLEILNSLAEVSKVAECPKIESETKPHVAIIEKDIINHTDEEKSIPKKDNRDNVDHGLVVDTPRILAKCQVTSDRFTQTKLCSLLLEARRHEDGRYSFHLPPLHILKYYKL</sequence>
<proteinExistence type="predicted"/>
<reference evidence="2" key="2">
    <citation type="submission" date="2020-12" db="EMBL/GenBank/DDBJ databases">
        <authorList>
            <person name="Kanost M."/>
        </authorList>
    </citation>
    <scope>NUCLEOTIDE SEQUENCE</scope>
</reference>
<feature type="compositionally biased region" description="Polar residues" evidence="1">
    <location>
        <begin position="51"/>
        <end position="65"/>
    </location>
</feature>
<keyword evidence="3" id="KW-1185">Reference proteome</keyword>
<protein>
    <submittedName>
        <fullName evidence="2">Uncharacterized protein</fullName>
    </submittedName>
</protein>
<reference evidence="2" key="1">
    <citation type="journal article" date="2016" name="Insect Biochem. Mol. Biol.">
        <title>Multifaceted biological insights from a draft genome sequence of the tobacco hornworm moth, Manduca sexta.</title>
        <authorList>
            <person name="Kanost M.R."/>
            <person name="Arrese E.L."/>
            <person name="Cao X."/>
            <person name="Chen Y.R."/>
            <person name="Chellapilla S."/>
            <person name="Goldsmith M.R."/>
            <person name="Grosse-Wilde E."/>
            <person name="Heckel D.G."/>
            <person name="Herndon N."/>
            <person name="Jiang H."/>
            <person name="Papanicolaou A."/>
            <person name="Qu J."/>
            <person name="Soulages J.L."/>
            <person name="Vogel H."/>
            <person name="Walters J."/>
            <person name="Waterhouse R.M."/>
            <person name="Ahn S.J."/>
            <person name="Almeida F.C."/>
            <person name="An C."/>
            <person name="Aqrawi P."/>
            <person name="Bretschneider A."/>
            <person name="Bryant W.B."/>
            <person name="Bucks S."/>
            <person name="Chao H."/>
            <person name="Chevignon G."/>
            <person name="Christen J.M."/>
            <person name="Clarke D.F."/>
            <person name="Dittmer N.T."/>
            <person name="Ferguson L.C.F."/>
            <person name="Garavelou S."/>
            <person name="Gordon K.H.J."/>
            <person name="Gunaratna R.T."/>
            <person name="Han Y."/>
            <person name="Hauser F."/>
            <person name="He Y."/>
            <person name="Heidel-Fischer H."/>
            <person name="Hirsh A."/>
            <person name="Hu Y."/>
            <person name="Jiang H."/>
            <person name="Kalra D."/>
            <person name="Klinner C."/>
            <person name="Konig C."/>
            <person name="Kovar C."/>
            <person name="Kroll A.R."/>
            <person name="Kuwar S.S."/>
            <person name="Lee S.L."/>
            <person name="Lehman R."/>
            <person name="Li K."/>
            <person name="Li Z."/>
            <person name="Liang H."/>
            <person name="Lovelace S."/>
            <person name="Lu Z."/>
            <person name="Mansfield J.H."/>
            <person name="McCulloch K.J."/>
            <person name="Mathew T."/>
            <person name="Morton B."/>
            <person name="Muzny D.M."/>
            <person name="Neunemann D."/>
            <person name="Ongeri F."/>
            <person name="Pauchet Y."/>
            <person name="Pu L.L."/>
            <person name="Pyrousis I."/>
            <person name="Rao X.J."/>
            <person name="Redding A."/>
            <person name="Roesel C."/>
            <person name="Sanchez-Gracia A."/>
            <person name="Schaack S."/>
            <person name="Shukla A."/>
            <person name="Tetreau G."/>
            <person name="Wang Y."/>
            <person name="Xiong G.H."/>
            <person name="Traut W."/>
            <person name="Walsh T.K."/>
            <person name="Worley K.C."/>
            <person name="Wu D."/>
            <person name="Wu W."/>
            <person name="Wu Y.Q."/>
            <person name="Zhang X."/>
            <person name="Zou Z."/>
            <person name="Zucker H."/>
            <person name="Briscoe A.D."/>
            <person name="Burmester T."/>
            <person name="Clem R.J."/>
            <person name="Feyereisen R."/>
            <person name="Grimmelikhuijzen C.J.P."/>
            <person name="Hamodrakas S.J."/>
            <person name="Hansson B.S."/>
            <person name="Huguet E."/>
            <person name="Jermiin L.S."/>
            <person name="Lan Q."/>
            <person name="Lehman H.K."/>
            <person name="Lorenzen M."/>
            <person name="Merzendorfer H."/>
            <person name="Michalopoulos I."/>
            <person name="Morton D.B."/>
            <person name="Muthukrishnan S."/>
            <person name="Oakeshott J.G."/>
            <person name="Palmer W."/>
            <person name="Park Y."/>
            <person name="Passarelli A.L."/>
            <person name="Rozas J."/>
            <person name="Schwartz L.M."/>
            <person name="Smith W."/>
            <person name="Southgate A."/>
            <person name="Vilcinskas A."/>
            <person name="Vogt R."/>
            <person name="Wang P."/>
            <person name="Werren J."/>
            <person name="Yu X.Q."/>
            <person name="Zhou J.J."/>
            <person name="Brown S.J."/>
            <person name="Scherer S.E."/>
            <person name="Richards S."/>
            <person name="Blissard G.W."/>
        </authorList>
    </citation>
    <scope>NUCLEOTIDE SEQUENCE</scope>
</reference>